<dbReference type="PATRIC" id="fig|1302272.5.peg.873"/>
<dbReference type="InterPro" id="IPR051788">
    <property type="entry name" value="MFS_Transporter"/>
</dbReference>
<feature type="transmembrane region" description="Helical" evidence="8">
    <location>
        <begin position="102"/>
        <end position="124"/>
    </location>
</feature>
<dbReference type="InterPro" id="IPR011701">
    <property type="entry name" value="MFS"/>
</dbReference>
<feature type="transmembrane region" description="Helical" evidence="8">
    <location>
        <begin position="77"/>
        <end position="96"/>
    </location>
</feature>
<comment type="similarity">
    <text evidence="2">Belongs to the major facilitator superfamily.</text>
</comment>
<evidence type="ECO:0000256" key="8">
    <source>
        <dbReference type="SAM" id="Phobius"/>
    </source>
</evidence>
<dbReference type="InterPro" id="IPR036263">
    <property type="entry name" value="Chorismate_II_sf"/>
</dbReference>
<dbReference type="SMART" id="SM00830">
    <property type="entry name" value="CM_2"/>
    <property type="match status" value="1"/>
</dbReference>
<keyword evidence="5 8" id="KW-1133">Transmembrane helix</keyword>
<dbReference type="PROSITE" id="PS50850">
    <property type="entry name" value="MFS"/>
    <property type="match status" value="1"/>
</dbReference>
<feature type="transmembrane region" description="Helical" evidence="8">
    <location>
        <begin position="43"/>
        <end position="65"/>
    </location>
</feature>
<dbReference type="PROSITE" id="PS51168">
    <property type="entry name" value="CHORISMATE_MUT_2"/>
    <property type="match status" value="1"/>
</dbReference>
<feature type="domain" description="Chorismate mutase" evidence="10">
    <location>
        <begin position="389"/>
        <end position="479"/>
    </location>
</feature>
<dbReference type="GO" id="GO:0022857">
    <property type="term" value="F:transmembrane transporter activity"/>
    <property type="evidence" value="ECO:0007669"/>
    <property type="project" value="InterPro"/>
</dbReference>
<dbReference type="Gene3D" id="1.20.1250.20">
    <property type="entry name" value="MFS general substrate transporter like domains"/>
    <property type="match status" value="1"/>
</dbReference>
<evidence type="ECO:0000313" key="12">
    <source>
        <dbReference type="Proteomes" id="UP000050911"/>
    </source>
</evidence>
<dbReference type="GO" id="GO:0005886">
    <property type="term" value="C:plasma membrane"/>
    <property type="evidence" value="ECO:0007669"/>
    <property type="project" value="UniProtKB-SubCell"/>
</dbReference>
<sequence>MTIMTTTNKKALAISLYLNYLVHGIGLIILTQNMQALGHFWNVPIATVSYVVSGIGIGRLLAYFTFGYLSDRFGRKFLIYVGILTYLVFFLGMPLVTNITAAYGLAILAGIANSALDSGTYPTFMEMGGKESASNVFIKAFMSLGEFILPLLVTLLEARSWWYGWSFMLAATILVINLGLVTRVTFPERNRTDQQDVVTATQLPKNQRWLATVALSIYGYTTMAIMILFTQWITLFATNELGYSGIVAHGLLSLYSIGSITGVIVIFILLRRQVSETRLLVVANAVSLLALVVMLNTHQEWLTAAAAFIFGFTAAGGMMQVALNLFLRLYPAHKGLVTGTYFTFGSIATFTVPIFTGWLSKQSIASALGSDILVGIIGLVMVLIVWWALGKQTSLTAARQRINHLDRLIVRLLAKRFDAVTAVNEAKQEAHLPVLDASREERVLERVAHFDPNQRTKPYMQEIYKTVMSASRDYQHDLSNARTDADLSQDGRGALQTSNGKDA</sequence>
<dbReference type="InterPro" id="IPR002701">
    <property type="entry name" value="CM_II_prokaryot"/>
</dbReference>
<evidence type="ECO:0000256" key="2">
    <source>
        <dbReference type="ARBA" id="ARBA00008335"/>
    </source>
</evidence>
<dbReference type="Pfam" id="PF01817">
    <property type="entry name" value="CM_2"/>
    <property type="match status" value="1"/>
</dbReference>
<organism evidence="11 12">
    <name type="scientific">Secundilactobacillus kimchicus JCM 15530</name>
    <dbReference type="NCBI Taxonomy" id="1302272"/>
    <lineage>
        <taxon>Bacteria</taxon>
        <taxon>Bacillati</taxon>
        <taxon>Bacillota</taxon>
        <taxon>Bacilli</taxon>
        <taxon>Lactobacillales</taxon>
        <taxon>Lactobacillaceae</taxon>
        <taxon>Secundilactobacillus</taxon>
    </lineage>
</organism>
<dbReference type="GO" id="GO:0046417">
    <property type="term" value="P:chorismate metabolic process"/>
    <property type="evidence" value="ECO:0007669"/>
    <property type="project" value="InterPro"/>
</dbReference>
<feature type="transmembrane region" description="Helical" evidence="8">
    <location>
        <begin position="372"/>
        <end position="389"/>
    </location>
</feature>
<name>A0A0R1HTR9_9LACO</name>
<evidence type="ECO:0000259" key="9">
    <source>
        <dbReference type="PROSITE" id="PS50850"/>
    </source>
</evidence>
<dbReference type="SUPFAM" id="SSF48600">
    <property type="entry name" value="Chorismate mutase II"/>
    <property type="match status" value="1"/>
</dbReference>
<feature type="transmembrane region" description="Helical" evidence="8">
    <location>
        <begin position="246"/>
        <end position="270"/>
    </location>
</feature>
<dbReference type="GO" id="GO:0004106">
    <property type="term" value="F:chorismate mutase activity"/>
    <property type="evidence" value="ECO:0007669"/>
    <property type="project" value="InterPro"/>
</dbReference>
<evidence type="ECO:0000259" key="10">
    <source>
        <dbReference type="PROSITE" id="PS51168"/>
    </source>
</evidence>
<feature type="transmembrane region" description="Helical" evidence="8">
    <location>
        <begin position="136"/>
        <end position="156"/>
    </location>
</feature>
<feature type="transmembrane region" description="Helical" evidence="8">
    <location>
        <begin position="277"/>
        <end position="295"/>
    </location>
</feature>
<comment type="subcellular location">
    <subcellularLocation>
        <location evidence="1">Cell membrane</location>
        <topology evidence="1">Multi-pass membrane protein</topology>
    </subcellularLocation>
</comment>
<proteinExistence type="inferred from homology"/>
<keyword evidence="4 8" id="KW-0812">Transmembrane</keyword>
<evidence type="ECO:0000256" key="6">
    <source>
        <dbReference type="ARBA" id="ARBA00023136"/>
    </source>
</evidence>
<dbReference type="Gene3D" id="1.20.59.10">
    <property type="entry name" value="Chorismate mutase"/>
    <property type="match status" value="1"/>
</dbReference>
<dbReference type="PANTHER" id="PTHR23514">
    <property type="entry name" value="BYPASS OF STOP CODON PROTEIN 6"/>
    <property type="match status" value="1"/>
</dbReference>
<evidence type="ECO:0000313" key="11">
    <source>
        <dbReference type="EMBL" id="KRK46881.1"/>
    </source>
</evidence>
<evidence type="ECO:0000256" key="7">
    <source>
        <dbReference type="SAM" id="MobiDB-lite"/>
    </source>
</evidence>
<comment type="caution">
    <text evidence="11">The sequence shown here is derived from an EMBL/GenBank/DDBJ whole genome shotgun (WGS) entry which is preliminary data.</text>
</comment>
<keyword evidence="3" id="KW-0813">Transport</keyword>
<feature type="transmembrane region" description="Helical" evidence="8">
    <location>
        <begin position="339"/>
        <end position="360"/>
    </location>
</feature>
<dbReference type="SUPFAM" id="SSF103473">
    <property type="entry name" value="MFS general substrate transporter"/>
    <property type="match status" value="1"/>
</dbReference>
<dbReference type="PANTHER" id="PTHR23514:SF3">
    <property type="entry name" value="BYPASS OF STOP CODON PROTEIN 6"/>
    <property type="match status" value="1"/>
</dbReference>
<feature type="domain" description="Major facilitator superfamily (MFS) profile" evidence="9">
    <location>
        <begin position="12"/>
        <end position="393"/>
    </location>
</feature>
<dbReference type="AlphaFoldDB" id="A0A0R1HTR9"/>
<protein>
    <submittedName>
        <fullName evidence="11">Transport protein</fullName>
    </submittedName>
</protein>
<accession>A0A0R1HTR9</accession>
<dbReference type="InterPro" id="IPR036259">
    <property type="entry name" value="MFS_trans_sf"/>
</dbReference>
<evidence type="ECO:0000256" key="1">
    <source>
        <dbReference type="ARBA" id="ARBA00004651"/>
    </source>
</evidence>
<keyword evidence="6 8" id="KW-0472">Membrane</keyword>
<dbReference type="EMBL" id="AZCX01000015">
    <property type="protein sequence ID" value="KRK46881.1"/>
    <property type="molecule type" value="Genomic_DNA"/>
</dbReference>
<gene>
    <name evidence="11" type="ORF">FC96_GL000873</name>
</gene>
<dbReference type="Pfam" id="PF07690">
    <property type="entry name" value="MFS_1"/>
    <property type="match status" value="1"/>
</dbReference>
<evidence type="ECO:0000256" key="5">
    <source>
        <dbReference type="ARBA" id="ARBA00022989"/>
    </source>
</evidence>
<dbReference type="STRING" id="1302272.FC96_GL000873"/>
<evidence type="ECO:0000256" key="3">
    <source>
        <dbReference type="ARBA" id="ARBA00022448"/>
    </source>
</evidence>
<reference evidence="11 12" key="1">
    <citation type="journal article" date="2015" name="Genome Announc.">
        <title>Expanding the biotechnology potential of lactobacilli through comparative genomics of 213 strains and associated genera.</title>
        <authorList>
            <person name="Sun Z."/>
            <person name="Harris H.M."/>
            <person name="McCann A."/>
            <person name="Guo C."/>
            <person name="Argimon S."/>
            <person name="Zhang W."/>
            <person name="Yang X."/>
            <person name="Jeffery I.B."/>
            <person name="Cooney J.C."/>
            <person name="Kagawa T.F."/>
            <person name="Liu W."/>
            <person name="Song Y."/>
            <person name="Salvetti E."/>
            <person name="Wrobel A."/>
            <person name="Rasinkangas P."/>
            <person name="Parkhill J."/>
            <person name="Rea M.C."/>
            <person name="O'Sullivan O."/>
            <person name="Ritari J."/>
            <person name="Douillard F.P."/>
            <person name="Paul Ross R."/>
            <person name="Yang R."/>
            <person name="Briner A.E."/>
            <person name="Felis G.E."/>
            <person name="de Vos W.M."/>
            <person name="Barrangou R."/>
            <person name="Klaenhammer T.R."/>
            <person name="Caufield P.W."/>
            <person name="Cui Y."/>
            <person name="Zhang H."/>
            <person name="O'Toole P.W."/>
        </authorList>
    </citation>
    <scope>NUCLEOTIDE SEQUENCE [LARGE SCALE GENOMIC DNA]</scope>
    <source>
        <strain evidence="11 12">JCM 15530</strain>
    </source>
</reference>
<keyword evidence="12" id="KW-1185">Reference proteome</keyword>
<feature type="region of interest" description="Disordered" evidence="7">
    <location>
        <begin position="482"/>
        <end position="503"/>
    </location>
</feature>
<feature type="transmembrane region" description="Helical" evidence="8">
    <location>
        <begin position="209"/>
        <end position="234"/>
    </location>
</feature>
<evidence type="ECO:0000256" key="4">
    <source>
        <dbReference type="ARBA" id="ARBA00022692"/>
    </source>
</evidence>
<feature type="transmembrane region" description="Helical" evidence="8">
    <location>
        <begin position="12"/>
        <end position="31"/>
    </location>
</feature>
<dbReference type="InterPro" id="IPR036979">
    <property type="entry name" value="CM_dom_sf"/>
</dbReference>
<dbReference type="InterPro" id="IPR020846">
    <property type="entry name" value="MFS_dom"/>
</dbReference>
<dbReference type="Proteomes" id="UP000050911">
    <property type="component" value="Unassembled WGS sequence"/>
</dbReference>
<feature type="transmembrane region" description="Helical" evidence="8">
    <location>
        <begin position="301"/>
        <end position="327"/>
    </location>
</feature>
<feature type="transmembrane region" description="Helical" evidence="8">
    <location>
        <begin position="162"/>
        <end position="181"/>
    </location>
</feature>